<dbReference type="KEGG" id="src:M271_21505"/>
<evidence type="ECO:0000313" key="2">
    <source>
        <dbReference type="Proteomes" id="UP000281594"/>
    </source>
</evidence>
<name>A0A0A0N8V0_STRRN</name>
<gene>
    <name evidence="1" type="ORF">D3C57_122045</name>
</gene>
<dbReference type="EMBL" id="QYCY01000001">
    <property type="protein sequence ID" value="RLV81112.1"/>
    <property type="molecule type" value="Genomic_DNA"/>
</dbReference>
<dbReference type="HOGENOM" id="CLU_3391669_0_0_11"/>
<dbReference type="STRING" id="1343740.M271_21505"/>
<accession>A0A0A0N8V0</accession>
<sequence length="32" mass="3618">MTIAPDHADRDALRYQSMRDIVELHSSASPCM</sequence>
<evidence type="ECO:0000313" key="1">
    <source>
        <dbReference type="EMBL" id="RLV81112.1"/>
    </source>
</evidence>
<dbReference type="Proteomes" id="UP000281594">
    <property type="component" value="Unassembled WGS sequence"/>
</dbReference>
<organism evidence="1 2">
    <name type="scientific">Streptomyces rapamycinicus (strain ATCC 29253 / DSM 41530 / NRRL 5491 / AYB-994)</name>
    <name type="common">Streptomyces hygroscopicus (strain ATCC 29253)</name>
    <dbReference type="NCBI Taxonomy" id="1343740"/>
    <lineage>
        <taxon>Bacteria</taxon>
        <taxon>Bacillati</taxon>
        <taxon>Actinomycetota</taxon>
        <taxon>Actinomycetes</taxon>
        <taxon>Kitasatosporales</taxon>
        <taxon>Streptomycetaceae</taxon>
        <taxon>Streptomyces</taxon>
        <taxon>Streptomyces violaceusniger group</taxon>
    </lineage>
</organism>
<reference evidence="1 2" key="1">
    <citation type="journal article" date="2018" name="J. Biol. Chem.">
        <title>Discovery of the actinoplanic acid pathway in Streptomyces rapamycinicus reveals a genetically conserved synergism with rapamycin.</title>
        <authorList>
            <person name="Mrak P."/>
            <person name="Krastel P."/>
            <person name="Pivk Lukancic P."/>
            <person name="Tao J."/>
            <person name="Pistorius D."/>
            <person name="Moore C.M."/>
        </authorList>
    </citation>
    <scope>NUCLEOTIDE SEQUENCE [LARGE SCALE GENOMIC DNA]</scope>
    <source>
        <strain evidence="1 2">NRRL 5491</strain>
    </source>
</reference>
<dbReference type="AlphaFoldDB" id="A0A0A0N8V0"/>
<proteinExistence type="predicted"/>
<protein>
    <submittedName>
        <fullName evidence="1">Uncharacterized protein</fullName>
    </submittedName>
</protein>
<comment type="caution">
    <text evidence="1">The sequence shown here is derived from an EMBL/GenBank/DDBJ whole genome shotgun (WGS) entry which is preliminary data.</text>
</comment>